<name>A0A8J3EUZ0_9ACTN</name>
<dbReference type="InterPro" id="IPR029787">
    <property type="entry name" value="Nucleotide_cyclase"/>
</dbReference>
<accession>A0A8J3EUZ0</accession>
<dbReference type="InterPro" id="IPR001633">
    <property type="entry name" value="EAL_dom"/>
</dbReference>
<dbReference type="PANTHER" id="PTHR44757:SF2">
    <property type="entry name" value="BIOFILM ARCHITECTURE MAINTENANCE PROTEIN MBAA"/>
    <property type="match status" value="1"/>
</dbReference>
<dbReference type="InterPro" id="IPR013655">
    <property type="entry name" value="PAS_fold_3"/>
</dbReference>
<dbReference type="PROSITE" id="PS50113">
    <property type="entry name" value="PAC"/>
    <property type="match status" value="1"/>
</dbReference>
<dbReference type="SUPFAM" id="SSF141868">
    <property type="entry name" value="EAL domain-like"/>
    <property type="match status" value="1"/>
</dbReference>
<proteinExistence type="predicted"/>
<evidence type="ECO:0008006" key="6">
    <source>
        <dbReference type="Google" id="ProtNLM"/>
    </source>
</evidence>
<dbReference type="Pfam" id="PF08447">
    <property type="entry name" value="PAS_3"/>
    <property type="match status" value="1"/>
</dbReference>
<dbReference type="InterPro" id="IPR001610">
    <property type="entry name" value="PAC"/>
</dbReference>
<dbReference type="InterPro" id="IPR043128">
    <property type="entry name" value="Rev_trsase/Diguanyl_cyclase"/>
</dbReference>
<evidence type="ECO:0000313" key="5">
    <source>
        <dbReference type="Proteomes" id="UP000650511"/>
    </source>
</evidence>
<dbReference type="PROSITE" id="PS50883">
    <property type="entry name" value="EAL"/>
    <property type="match status" value="1"/>
</dbReference>
<dbReference type="SMART" id="SM00052">
    <property type="entry name" value="EAL"/>
    <property type="match status" value="1"/>
</dbReference>
<evidence type="ECO:0000313" key="4">
    <source>
        <dbReference type="EMBL" id="GGI08138.1"/>
    </source>
</evidence>
<reference evidence="4" key="1">
    <citation type="journal article" date="2014" name="Int. J. Syst. Evol. Microbiol.">
        <title>Complete genome sequence of Corynebacterium casei LMG S-19264T (=DSM 44701T), isolated from a smear-ripened cheese.</title>
        <authorList>
            <consortium name="US DOE Joint Genome Institute (JGI-PGF)"/>
            <person name="Walter F."/>
            <person name="Albersmeier A."/>
            <person name="Kalinowski J."/>
            <person name="Ruckert C."/>
        </authorList>
    </citation>
    <scope>NUCLEOTIDE SEQUENCE</scope>
    <source>
        <strain evidence="4">CGMCC 1.14988</strain>
    </source>
</reference>
<dbReference type="InterPro" id="IPR035965">
    <property type="entry name" value="PAS-like_dom_sf"/>
</dbReference>
<dbReference type="Pfam" id="PF00990">
    <property type="entry name" value="GGDEF"/>
    <property type="match status" value="1"/>
</dbReference>
<dbReference type="CDD" id="cd01948">
    <property type="entry name" value="EAL"/>
    <property type="match status" value="1"/>
</dbReference>
<feature type="domain" description="PAC" evidence="1">
    <location>
        <begin position="41"/>
        <end position="88"/>
    </location>
</feature>
<dbReference type="SMART" id="SM00086">
    <property type="entry name" value="PAC"/>
    <property type="match status" value="1"/>
</dbReference>
<dbReference type="InterPro" id="IPR052155">
    <property type="entry name" value="Biofilm_reg_signaling"/>
</dbReference>
<gene>
    <name evidence="4" type="ORF">GCM10011354_27600</name>
</gene>
<keyword evidence="5" id="KW-1185">Reference proteome</keyword>
<dbReference type="InterPro" id="IPR000160">
    <property type="entry name" value="GGDEF_dom"/>
</dbReference>
<feature type="domain" description="GGDEF" evidence="3">
    <location>
        <begin position="116"/>
        <end position="244"/>
    </location>
</feature>
<dbReference type="InterPro" id="IPR000700">
    <property type="entry name" value="PAS-assoc_C"/>
</dbReference>
<dbReference type="PROSITE" id="PS50887">
    <property type="entry name" value="GGDEF"/>
    <property type="match status" value="1"/>
</dbReference>
<dbReference type="Gene3D" id="3.30.450.20">
    <property type="entry name" value="PAS domain"/>
    <property type="match status" value="1"/>
</dbReference>
<dbReference type="SMART" id="SM00267">
    <property type="entry name" value="GGDEF"/>
    <property type="match status" value="1"/>
</dbReference>
<evidence type="ECO:0000259" key="1">
    <source>
        <dbReference type="PROSITE" id="PS50113"/>
    </source>
</evidence>
<dbReference type="Gene3D" id="2.10.70.100">
    <property type="match status" value="1"/>
</dbReference>
<dbReference type="PANTHER" id="PTHR44757">
    <property type="entry name" value="DIGUANYLATE CYCLASE DGCP"/>
    <property type="match status" value="1"/>
</dbReference>
<dbReference type="SUPFAM" id="SSF55785">
    <property type="entry name" value="PYP-like sensor domain (PAS domain)"/>
    <property type="match status" value="1"/>
</dbReference>
<dbReference type="EMBL" id="BMHA01000010">
    <property type="protein sequence ID" value="GGI08138.1"/>
    <property type="molecule type" value="Genomic_DNA"/>
</dbReference>
<dbReference type="Pfam" id="PF00563">
    <property type="entry name" value="EAL"/>
    <property type="match status" value="1"/>
</dbReference>
<organism evidence="4 5">
    <name type="scientific">Egicoccus halophilus</name>
    <dbReference type="NCBI Taxonomy" id="1670830"/>
    <lineage>
        <taxon>Bacteria</taxon>
        <taxon>Bacillati</taxon>
        <taxon>Actinomycetota</taxon>
        <taxon>Nitriliruptoria</taxon>
        <taxon>Egicoccales</taxon>
        <taxon>Egicoccaceae</taxon>
        <taxon>Egicoccus</taxon>
    </lineage>
</organism>
<dbReference type="Gene3D" id="3.30.70.270">
    <property type="match status" value="1"/>
</dbReference>
<feature type="domain" description="EAL" evidence="2">
    <location>
        <begin position="253"/>
        <end position="507"/>
    </location>
</feature>
<reference evidence="4" key="2">
    <citation type="submission" date="2020-09" db="EMBL/GenBank/DDBJ databases">
        <authorList>
            <person name="Sun Q."/>
            <person name="Zhou Y."/>
        </authorList>
    </citation>
    <scope>NUCLEOTIDE SEQUENCE</scope>
    <source>
        <strain evidence="4">CGMCC 1.14988</strain>
    </source>
</reference>
<dbReference type="NCBIfam" id="TIGR00254">
    <property type="entry name" value="GGDEF"/>
    <property type="match status" value="1"/>
</dbReference>
<protein>
    <recommendedName>
        <fullName evidence="6">PAS domain S-box-containing protein/diguanylate cyclase (GGDEF) domain-containing protein</fullName>
    </recommendedName>
</protein>
<dbReference type="Proteomes" id="UP000650511">
    <property type="component" value="Unassembled WGS sequence"/>
</dbReference>
<comment type="caution">
    <text evidence="4">The sequence shown here is derived from an EMBL/GenBank/DDBJ whole genome shotgun (WGS) entry which is preliminary data.</text>
</comment>
<dbReference type="OrthoDB" id="23692at2"/>
<evidence type="ECO:0000259" key="2">
    <source>
        <dbReference type="PROSITE" id="PS50883"/>
    </source>
</evidence>
<dbReference type="AlphaFoldDB" id="A0A8J3EUZ0"/>
<dbReference type="Gene3D" id="3.20.20.450">
    <property type="entry name" value="EAL domain"/>
    <property type="match status" value="1"/>
</dbReference>
<dbReference type="InterPro" id="IPR035919">
    <property type="entry name" value="EAL_sf"/>
</dbReference>
<dbReference type="CDD" id="cd01949">
    <property type="entry name" value="GGDEF"/>
    <property type="match status" value="1"/>
</dbReference>
<evidence type="ECO:0000259" key="3">
    <source>
        <dbReference type="PROSITE" id="PS50887"/>
    </source>
</evidence>
<sequence length="521" mass="56511">MQELHGLAPGAFDGRLSTALACLHPDDRDGARAWLARRGGVTYEYRVVLDDGSIRWLEAQARVVDEDRAIGVVRDVTARHAAEDQLRYRAQHDGLTGLHNRAVLRERLAETTAARRPASLLLLDLDGFKDVNDTFGHSVGDDVLVEVADRLRRTLPDGVLVVRLGGDEFAAVVPGDSGEQVAGELLTALEPPFRLGDLELSIGGSVGVSRTPEHGVDPETLLRRADAAMYRAKAQSGTWHTYRPSDEVRAARRLQLVAQLREALQGEHGPTLVYQPKLDLRTGGVSAVEGLARWRDRDGQEVSPVEFVPLAEQYGLQNALTSRVLDEACRQIARWRDEGLDVGVAVNVSPSVLIDPGFVALVRATIEDCAIPPASVTLEVTETVFAEESDDLDAVLRRLRRLGVQLAIDDFGSGYASIGYLRRLKVDELKLDRSFTFDLLGDRDAEAIVASTIALAHALGQRVVAEGVESAAIRDRLTELGCDVAQGFAIHRPDTAEVIASWLRAGRHGHGGCPGERAGSG</sequence>
<dbReference type="SUPFAM" id="SSF55073">
    <property type="entry name" value="Nucleotide cyclase"/>
    <property type="match status" value="1"/>
</dbReference>